<organism evidence="2 3">
    <name type="scientific">Aureobasidium pullulans</name>
    <name type="common">Black yeast</name>
    <name type="synonym">Pullularia pullulans</name>
    <dbReference type="NCBI Taxonomy" id="5580"/>
    <lineage>
        <taxon>Eukaryota</taxon>
        <taxon>Fungi</taxon>
        <taxon>Dikarya</taxon>
        <taxon>Ascomycota</taxon>
        <taxon>Pezizomycotina</taxon>
        <taxon>Dothideomycetes</taxon>
        <taxon>Dothideomycetidae</taxon>
        <taxon>Dothideales</taxon>
        <taxon>Saccotheciaceae</taxon>
        <taxon>Aureobasidium</taxon>
    </lineage>
</organism>
<accession>A0A4S8ZP41</accession>
<name>A0A4S8ZP41_AURPU</name>
<evidence type="ECO:0000313" key="3">
    <source>
        <dbReference type="Proteomes" id="UP000310421"/>
    </source>
</evidence>
<evidence type="ECO:0000256" key="1">
    <source>
        <dbReference type="SAM" id="MobiDB-lite"/>
    </source>
</evidence>
<proteinExistence type="predicted"/>
<dbReference type="Proteomes" id="UP000310421">
    <property type="component" value="Unassembled WGS sequence"/>
</dbReference>
<feature type="region of interest" description="Disordered" evidence="1">
    <location>
        <begin position="78"/>
        <end position="102"/>
    </location>
</feature>
<dbReference type="EMBL" id="QZAN01000001">
    <property type="protein sequence ID" value="THW67946.1"/>
    <property type="molecule type" value="Genomic_DNA"/>
</dbReference>
<protein>
    <submittedName>
        <fullName evidence="2">Uncharacterized protein</fullName>
    </submittedName>
</protein>
<dbReference type="AlphaFoldDB" id="A0A4S8ZP41"/>
<comment type="caution">
    <text evidence="2">The sequence shown here is derived from an EMBL/GenBank/DDBJ whole genome shotgun (WGS) entry which is preliminary data.</text>
</comment>
<feature type="compositionally biased region" description="Basic and acidic residues" evidence="1">
    <location>
        <begin position="381"/>
        <end position="393"/>
    </location>
</feature>
<gene>
    <name evidence="2" type="ORF">D6D20_00156</name>
</gene>
<reference evidence="2 3" key="1">
    <citation type="submission" date="2018-10" db="EMBL/GenBank/DDBJ databases">
        <title>Fifty Aureobasidium pullulans genomes reveal a recombining polyextremotolerant generalist.</title>
        <authorList>
            <person name="Gostincar C."/>
            <person name="Turk M."/>
            <person name="Zajc J."/>
            <person name="Gunde-Cimerman N."/>
        </authorList>
    </citation>
    <scope>NUCLEOTIDE SEQUENCE [LARGE SCALE GENOMIC DNA]</scope>
    <source>
        <strain evidence="2 3">EXF-10751</strain>
    </source>
</reference>
<feature type="region of interest" description="Disordered" evidence="1">
    <location>
        <begin position="363"/>
        <end position="401"/>
    </location>
</feature>
<evidence type="ECO:0000313" key="2">
    <source>
        <dbReference type="EMBL" id="THW67946.1"/>
    </source>
</evidence>
<sequence>MGNYHIANMDAQEHLESRAREDPVTGMIIGELFSADNVPVHITSLISANYHRIFHLKALRDRGGANVADILRSLEITESSETTTDDETATQTAHASNRQEREDIQTMSLARRSMELRRNICRSYKGPLAEAAETIKAKLEALKCTPLPFCGHHSNLDDLCLLLYAATSAIYHHHTPLLASDHQPTGVMLEFVDFLHLAGGRPASSYPYPCDTNATLDEFVETVRNVHDYLSEVPTWQEGSFDDWDELPAEEEIEGWHFQRAADIEGLDPGSWEKISSGTFKVFMTAARTGRCFIMHTRQIEIFWAIKAKQRHLHADGRHGGWTWAIWQTEGADRASEVPYVPLMYMPAFEPDDLPSLSPSVVNQGVVGQSREKKRRLPTRTPEEQAAKKDLAIRLRKRQRL</sequence>